<dbReference type="InterPro" id="IPR020234">
    <property type="entry name" value="Mite_allergen_group-7"/>
</dbReference>
<dbReference type="Proteomes" id="UP000594260">
    <property type="component" value="Unplaced"/>
</dbReference>
<dbReference type="KEGG" id="vde:111244779"/>
<proteinExistence type="predicted"/>
<reference evidence="1" key="1">
    <citation type="submission" date="2021-01" db="UniProtKB">
        <authorList>
            <consortium name="EnsemblMetazoa"/>
        </authorList>
    </citation>
    <scope>IDENTIFICATION</scope>
</reference>
<dbReference type="RefSeq" id="XP_022647917.1">
    <property type="nucleotide sequence ID" value="XM_022792182.1"/>
</dbReference>
<dbReference type="GeneID" id="111244779"/>
<dbReference type="Gene3D" id="3.15.10.50">
    <property type="match status" value="1"/>
</dbReference>
<evidence type="ECO:0000313" key="2">
    <source>
        <dbReference type="Proteomes" id="UP000594260"/>
    </source>
</evidence>
<keyword evidence="2" id="KW-1185">Reference proteome</keyword>
<dbReference type="InterPro" id="IPR038602">
    <property type="entry name" value="Mite_allergen_7_sf"/>
</dbReference>
<organism evidence="1 2">
    <name type="scientific">Varroa destructor</name>
    <name type="common">Honeybee mite</name>
    <dbReference type="NCBI Taxonomy" id="109461"/>
    <lineage>
        <taxon>Eukaryota</taxon>
        <taxon>Metazoa</taxon>
        <taxon>Ecdysozoa</taxon>
        <taxon>Arthropoda</taxon>
        <taxon>Chelicerata</taxon>
        <taxon>Arachnida</taxon>
        <taxon>Acari</taxon>
        <taxon>Parasitiformes</taxon>
        <taxon>Mesostigmata</taxon>
        <taxon>Gamasina</taxon>
        <taxon>Dermanyssoidea</taxon>
        <taxon>Varroidae</taxon>
        <taxon>Varroa</taxon>
    </lineage>
</organism>
<dbReference type="EnsemblMetazoa" id="XM_022792182">
    <property type="protein sequence ID" value="XP_022647917"/>
    <property type="gene ID" value="LOC111244779"/>
</dbReference>
<dbReference type="AlphaFoldDB" id="A0A7M7JCF1"/>
<dbReference type="OrthoDB" id="6510283at2759"/>
<dbReference type="Pfam" id="PF16984">
    <property type="entry name" value="Grp7_allergen"/>
    <property type="match status" value="1"/>
</dbReference>
<sequence length="235" mass="26403">MGYHYSYNFSTLAPPASKSTSRRACSTGKTTCVTIYLVFVIEAAAYAQNADQIFDDALNNVKNTTRIRMRLDPLRLDDMVTQKIVVHDITIRNLLSLERQGPALISSSRQNLTMDAGLAFRNVVVEAKFRLKREPRVLRIRGSVSAILERLVAKIRLYANILAGTVALVYFEVTELGHLRVTNLTGAGALNKLARTLTQRFLIDRNLEKIRQVIQKRGREAIEQTLRGTNLSSLL</sequence>
<accession>A0A7M7JCF1</accession>
<evidence type="ECO:0000313" key="1">
    <source>
        <dbReference type="EnsemblMetazoa" id="XP_022647917"/>
    </source>
</evidence>
<protein>
    <submittedName>
        <fullName evidence="1">Uncharacterized protein</fullName>
    </submittedName>
</protein>
<name>A0A7M7JCF1_VARDE</name>
<dbReference type="InParanoid" id="A0A7M7JCF1"/>